<evidence type="ECO:0000256" key="3">
    <source>
        <dbReference type="ARBA" id="ARBA00022664"/>
    </source>
</evidence>
<comment type="subcellular location">
    <subcellularLocation>
        <location evidence="1">Nucleus</location>
    </subcellularLocation>
</comment>
<evidence type="ECO:0000256" key="2">
    <source>
        <dbReference type="ARBA" id="ARBA00010788"/>
    </source>
</evidence>
<dbReference type="Pfam" id="PF05700">
    <property type="entry name" value="BCAS2"/>
    <property type="match status" value="1"/>
</dbReference>
<gene>
    <name evidence="7" type="ORF">ZEAMMB73_Zm00001d040357</name>
</gene>
<dbReference type="GO" id="GO:0008380">
    <property type="term" value="P:RNA splicing"/>
    <property type="evidence" value="ECO:0007669"/>
    <property type="project" value="UniProtKB-KW"/>
</dbReference>
<dbReference type="GO" id="GO:0006397">
    <property type="term" value="P:mRNA processing"/>
    <property type="evidence" value="ECO:0007669"/>
    <property type="project" value="UniProtKB-KW"/>
</dbReference>
<evidence type="ECO:0000256" key="1">
    <source>
        <dbReference type="ARBA" id="ARBA00004123"/>
    </source>
</evidence>
<dbReference type="AlphaFoldDB" id="A0A1D6MQC6"/>
<dbReference type="PANTHER" id="PTHR13296">
    <property type="entry name" value="BCAS2 PROTEIN"/>
    <property type="match status" value="1"/>
</dbReference>
<dbReference type="GO" id="GO:0005681">
    <property type="term" value="C:spliceosomal complex"/>
    <property type="evidence" value="ECO:0007669"/>
    <property type="project" value="UniProtKB-KW"/>
</dbReference>
<dbReference type="PANTHER" id="PTHR13296:SF0">
    <property type="entry name" value="PRE-MRNA-SPLICING FACTOR SPF27"/>
    <property type="match status" value="1"/>
</dbReference>
<keyword evidence="3" id="KW-0507">mRNA processing</keyword>
<comment type="similarity">
    <text evidence="2">Belongs to the SPF27 family.</text>
</comment>
<name>A0A1D6MQC6_MAIZE</name>
<dbReference type="InterPro" id="IPR008409">
    <property type="entry name" value="SPF27"/>
</dbReference>
<dbReference type="EMBL" id="CM007649">
    <property type="protein sequence ID" value="ONM31214.1"/>
    <property type="molecule type" value="Genomic_DNA"/>
</dbReference>
<proteinExistence type="inferred from homology"/>
<sequence>MASSATREVLMLEAPPPSDPAAGPWRAVPDAEAIDALPYIDGDYGDAAVKREVDRLVEEEMRRGKRKPADFLRDLPPVPTAGFEVQLQRFLSPKGILGSSSNPLRFLRGC</sequence>
<dbReference type="ExpressionAtlas" id="A0A1D6MQC6">
    <property type="expression patterns" value="baseline and differential"/>
</dbReference>
<keyword evidence="4" id="KW-0747">Spliceosome</keyword>
<evidence type="ECO:0000256" key="6">
    <source>
        <dbReference type="ARBA" id="ARBA00023242"/>
    </source>
</evidence>
<keyword evidence="6" id="KW-0539">Nucleus</keyword>
<reference evidence="7" key="1">
    <citation type="submission" date="2015-12" db="EMBL/GenBank/DDBJ databases">
        <title>Update maize B73 reference genome by single molecule sequencing technologies.</title>
        <authorList>
            <consortium name="Maize Genome Sequencing Project"/>
            <person name="Ware D."/>
        </authorList>
    </citation>
    <scope>NUCLEOTIDE SEQUENCE [LARGE SCALE GENOMIC DNA]</scope>
    <source>
        <tissue evidence="7">Seedling</tissue>
    </source>
</reference>
<evidence type="ECO:0000256" key="5">
    <source>
        <dbReference type="ARBA" id="ARBA00023187"/>
    </source>
</evidence>
<organism evidence="7">
    <name type="scientific">Zea mays</name>
    <name type="common">Maize</name>
    <dbReference type="NCBI Taxonomy" id="4577"/>
    <lineage>
        <taxon>Eukaryota</taxon>
        <taxon>Viridiplantae</taxon>
        <taxon>Streptophyta</taxon>
        <taxon>Embryophyta</taxon>
        <taxon>Tracheophyta</taxon>
        <taxon>Spermatophyta</taxon>
        <taxon>Magnoliopsida</taxon>
        <taxon>Liliopsida</taxon>
        <taxon>Poales</taxon>
        <taxon>Poaceae</taxon>
        <taxon>PACMAD clade</taxon>
        <taxon>Panicoideae</taxon>
        <taxon>Andropogonodae</taxon>
        <taxon>Andropogoneae</taxon>
        <taxon>Tripsacinae</taxon>
        <taxon>Zea</taxon>
    </lineage>
</organism>
<evidence type="ECO:0000256" key="4">
    <source>
        <dbReference type="ARBA" id="ARBA00022728"/>
    </source>
</evidence>
<keyword evidence="5" id="KW-0508">mRNA splicing</keyword>
<evidence type="ECO:0000313" key="7">
    <source>
        <dbReference type="EMBL" id="ONM31214.1"/>
    </source>
</evidence>
<accession>A0A1D6MQC6</accession>
<protein>
    <submittedName>
        <fullName evidence="7">Pre-mRNA-splicing factor SPF27-like protein</fullName>
    </submittedName>
</protein>